<dbReference type="GO" id="GO:0000160">
    <property type="term" value="P:phosphorelay signal transduction system"/>
    <property type="evidence" value="ECO:0007669"/>
    <property type="project" value="InterPro"/>
</dbReference>
<accession>A0A917HAI9</accession>
<dbReference type="SMART" id="SM00448">
    <property type="entry name" value="REC"/>
    <property type="match status" value="1"/>
</dbReference>
<dbReference type="EMBL" id="BMER01000001">
    <property type="protein sequence ID" value="GGG73041.1"/>
    <property type="molecule type" value="Genomic_DNA"/>
</dbReference>
<dbReference type="Pfam" id="PF00072">
    <property type="entry name" value="Response_reg"/>
    <property type="match status" value="1"/>
</dbReference>
<keyword evidence="5" id="KW-1185">Reference proteome</keyword>
<feature type="modified residue" description="4-aspartylphosphate" evidence="2">
    <location>
        <position position="52"/>
    </location>
</feature>
<dbReference type="PANTHER" id="PTHR44591">
    <property type="entry name" value="STRESS RESPONSE REGULATOR PROTEIN 1"/>
    <property type="match status" value="1"/>
</dbReference>
<protein>
    <recommendedName>
        <fullName evidence="3">Response regulatory domain-containing protein</fullName>
    </recommendedName>
</protein>
<reference evidence="4" key="1">
    <citation type="journal article" date="2014" name="Int. J. Syst. Evol. Microbiol.">
        <title>Complete genome sequence of Corynebacterium casei LMG S-19264T (=DSM 44701T), isolated from a smear-ripened cheese.</title>
        <authorList>
            <consortium name="US DOE Joint Genome Institute (JGI-PGF)"/>
            <person name="Walter F."/>
            <person name="Albersmeier A."/>
            <person name="Kalinowski J."/>
            <person name="Ruckert C."/>
        </authorList>
    </citation>
    <scope>NUCLEOTIDE SEQUENCE</scope>
    <source>
        <strain evidence="4">CGMCC 1.12195</strain>
    </source>
</reference>
<dbReference type="InterPro" id="IPR050595">
    <property type="entry name" value="Bact_response_regulator"/>
</dbReference>
<proteinExistence type="predicted"/>
<sequence length="120" mass="13683">MKQKLLYIEDDQGISELIAEIMEYEHYQVITDDGKSMFRILGENQIGLILMDQRLFWSTGSQLCMELKAKPETKDIPVIMMSSSPDIERIALSCGASGFIKKPFDLYDVIDTVAKYLPKV</sequence>
<dbReference type="PROSITE" id="PS50110">
    <property type="entry name" value="RESPONSE_REGULATORY"/>
    <property type="match status" value="1"/>
</dbReference>
<dbReference type="InterPro" id="IPR001789">
    <property type="entry name" value="Sig_transdc_resp-reg_receiver"/>
</dbReference>
<dbReference type="PANTHER" id="PTHR44591:SF3">
    <property type="entry name" value="RESPONSE REGULATORY DOMAIN-CONTAINING PROTEIN"/>
    <property type="match status" value="1"/>
</dbReference>
<organism evidence="4 5">
    <name type="scientific">Parapedobacter pyrenivorans</name>
    <dbReference type="NCBI Taxonomy" id="1305674"/>
    <lineage>
        <taxon>Bacteria</taxon>
        <taxon>Pseudomonadati</taxon>
        <taxon>Bacteroidota</taxon>
        <taxon>Sphingobacteriia</taxon>
        <taxon>Sphingobacteriales</taxon>
        <taxon>Sphingobacteriaceae</taxon>
        <taxon>Parapedobacter</taxon>
    </lineage>
</organism>
<dbReference type="Gene3D" id="3.40.50.2300">
    <property type="match status" value="1"/>
</dbReference>
<reference evidence="4" key="2">
    <citation type="submission" date="2020-09" db="EMBL/GenBank/DDBJ databases">
        <authorList>
            <person name="Sun Q."/>
            <person name="Zhou Y."/>
        </authorList>
    </citation>
    <scope>NUCLEOTIDE SEQUENCE</scope>
    <source>
        <strain evidence="4">CGMCC 1.12195</strain>
    </source>
</reference>
<dbReference type="AlphaFoldDB" id="A0A917HAI9"/>
<evidence type="ECO:0000256" key="2">
    <source>
        <dbReference type="PROSITE-ProRule" id="PRU00169"/>
    </source>
</evidence>
<gene>
    <name evidence="4" type="ORF">GCM10007415_00460</name>
</gene>
<dbReference type="RefSeq" id="WP_188503946.1">
    <property type="nucleotide sequence ID" value="NZ_BMER01000001.1"/>
</dbReference>
<dbReference type="SUPFAM" id="SSF52172">
    <property type="entry name" value="CheY-like"/>
    <property type="match status" value="1"/>
</dbReference>
<feature type="domain" description="Response regulatory" evidence="3">
    <location>
        <begin position="4"/>
        <end position="117"/>
    </location>
</feature>
<comment type="caution">
    <text evidence="4">The sequence shown here is derived from an EMBL/GenBank/DDBJ whole genome shotgun (WGS) entry which is preliminary data.</text>
</comment>
<evidence type="ECO:0000259" key="3">
    <source>
        <dbReference type="PROSITE" id="PS50110"/>
    </source>
</evidence>
<evidence type="ECO:0000313" key="4">
    <source>
        <dbReference type="EMBL" id="GGG73041.1"/>
    </source>
</evidence>
<dbReference type="CDD" id="cd00156">
    <property type="entry name" value="REC"/>
    <property type="match status" value="1"/>
</dbReference>
<name>A0A917HAI9_9SPHI</name>
<dbReference type="InterPro" id="IPR011006">
    <property type="entry name" value="CheY-like_superfamily"/>
</dbReference>
<evidence type="ECO:0000313" key="5">
    <source>
        <dbReference type="Proteomes" id="UP000660862"/>
    </source>
</evidence>
<keyword evidence="1 2" id="KW-0597">Phosphoprotein</keyword>
<evidence type="ECO:0000256" key="1">
    <source>
        <dbReference type="ARBA" id="ARBA00022553"/>
    </source>
</evidence>
<dbReference type="Proteomes" id="UP000660862">
    <property type="component" value="Unassembled WGS sequence"/>
</dbReference>